<dbReference type="PROSITE" id="PS50850">
    <property type="entry name" value="MFS"/>
    <property type="match status" value="1"/>
</dbReference>
<feature type="transmembrane region" description="Helical" evidence="7">
    <location>
        <begin position="176"/>
        <end position="200"/>
    </location>
</feature>
<dbReference type="InterPro" id="IPR011701">
    <property type="entry name" value="MFS"/>
</dbReference>
<dbReference type="eggNOG" id="KOG0254">
    <property type="taxonomic scope" value="Eukaryota"/>
</dbReference>
<organism evidence="10">
    <name type="scientific">Candida tenuis (strain ATCC 10573 / BCRC 21748 / CBS 615 / JCM 9827 / NBRC 10315 / NRRL Y-1498 / VKM Y-70)</name>
    <name type="common">Yeast</name>
    <name type="synonym">Yamadazyma tenuis</name>
    <dbReference type="NCBI Taxonomy" id="590646"/>
    <lineage>
        <taxon>Eukaryota</taxon>
        <taxon>Fungi</taxon>
        <taxon>Dikarya</taxon>
        <taxon>Ascomycota</taxon>
        <taxon>Saccharomycotina</taxon>
        <taxon>Pichiomycetes</taxon>
        <taxon>Debaryomycetaceae</taxon>
        <taxon>Yamadazyma</taxon>
    </lineage>
</organism>
<feature type="transmembrane region" description="Helical" evidence="7">
    <location>
        <begin position="20"/>
        <end position="45"/>
    </location>
</feature>
<feature type="transmembrane region" description="Helical" evidence="7">
    <location>
        <begin position="243"/>
        <end position="262"/>
    </location>
</feature>
<evidence type="ECO:0000256" key="4">
    <source>
        <dbReference type="ARBA" id="ARBA00022989"/>
    </source>
</evidence>
<protein>
    <recommendedName>
        <fullName evidence="8">Major facilitator superfamily (MFS) profile domain-containing protein</fullName>
    </recommendedName>
</protein>
<evidence type="ECO:0000256" key="1">
    <source>
        <dbReference type="ARBA" id="ARBA00004141"/>
    </source>
</evidence>
<keyword evidence="10" id="KW-1185">Reference proteome</keyword>
<dbReference type="GO" id="GO:0005886">
    <property type="term" value="C:plasma membrane"/>
    <property type="evidence" value="ECO:0007669"/>
    <property type="project" value="TreeGrafter"/>
</dbReference>
<dbReference type="EMBL" id="GL996527">
    <property type="protein sequence ID" value="EGV61709.1"/>
    <property type="molecule type" value="Genomic_DNA"/>
</dbReference>
<dbReference type="PANTHER" id="PTHR23501:SF78">
    <property type="entry name" value="MAJOR FACILITATOR SUPERFAMILY (MFS) PROFILE DOMAIN-CONTAINING PROTEIN-RELATED"/>
    <property type="match status" value="1"/>
</dbReference>
<proteinExistence type="inferred from homology"/>
<dbReference type="PANTHER" id="PTHR23501">
    <property type="entry name" value="MAJOR FACILITATOR SUPERFAMILY"/>
    <property type="match status" value="1"/>
</dbReference>
<feature type="transmembrane region" description="Helical" evidence="7">
    <location>
        <begin position="146"/>
        <end position="164"/>
    </location>
</feature>
<comment type="similarity">
    <text evidence="2">Belongs to the major facilitator superfamily.</text>
</comment>
<evidence type="ECO:0000259" key="8">
    <source>
        <dbReference type="PROSITE" id="PS50850"/>
    </source>
</evidence>
<dbReference type="Proteomes" id="UP000000707">
    <property type="component" value="Unassembled WGS sequence"/>
</dbReference>
<dbReference type="InterPro" id="IPR036259">
    <property type="entry name" value="MFS_trans_sf"/>
</dbReference>
<dbReference type="Gene3D" id="1.20.1250.20">
    <property type="entry name" value="MFS general substrate transporter like domains"/>
    <property type="match status" value="2"/>
</dbReference>
<feature type="transmembrane region" description="Helical" evidence="7">
    <location>
        <begin position="88"/>
        <end position="106"/>
    </location>
</feature>
<reference evidence="9 10" key="1">
    <citation type="journal article" date="2011" name="Proc. Natl. Acad. Sci. U.S.A.">
        <title>Comparative genomics of xylose-fermenting fungi for enhanced biofuel production.</title>
        <authorList>
            <person name="Wohlbach D.J."/>
            <person name="Kuo A."/>
            <person name="Sato T.K."/>
            <person name="Potts K.M."/>
            <person name="Salamov A.A."/>
            <person name="LaButti K.M."/>
            <person name="Sun H."/>
            <person name="Clum A."/>
            <person name="Pangilinan J.L."/>
            <person name="Lindquist E.A."/>
            <person name="Lucas S."/>
            <person name="Lapidus A."/>
            <person name="Jin M."/>
            <person name="Gunawan C."/>
            <person name="Balan V."/>
            <person name="Dale B.E."/>
            <person name="Jeffries T.W."/>
            <person name="Zinkel R."/>
            <person name="Barry K.W."/>
            <person name="Grigoriev I.V."/>
            <person name="Gasch A.P."/>
        </authorList>
    </citation>
    <scope>NUCLEOTIDE SEQUENCE [LARGE SCALE GENOMIC DNA]</scope>
    <source>
        <strain evidence="10">ATCC 10573 / BCRC 21748 / CBS 615 / JCM 9827 / NBRC 10315 / NRRL Y-1498 / VKM Y-70</strain>
    </source>
</reference>
<dbReference type="HOGENOM" id="CLU_000960_22_0_1"/>
<feature type="transmembrane region" description="Helical" evidence="7">
    <location>
        <begin position="316"/>
        <end position="338"/>
    </location>
</feature>
<evidence type="ECO:0000256" key="6">
    <source>
        <dbReference type="SAM" id="MobiDB-lite"/>
    </source>
</evidence>
<dbReference type="SUPFAM" id="SSF103473">
    <property type="entry name" value="MFS general substrate transporter"/>
    <property type="match status" value="1"/>
</dbReference>
<feature type="transmembrane region" description="Helical" evidence="7">
    <location>
        <begin position="283"/>
        <end position="304"/>
    </location>
</feature>
<dbReference type="PRINTS" id="PR01036">
    <property type="entry name" value="TCRTETB"/>
</dbReference>
<keyword evidence="4 7" id="KW-1133">Transmembrane helix</keyword>
<feature type="transmembrane region" description="Helical" evidence="7">
    <location>
        <begin position="350"/>
        <end position="369"/>
    </location>
</feature>
<evidence type="ECO:0000256" key="2">
    <source>
        <dbReference type="ARBA" id="ARBA00008335"/>
    </source>
</evidence>
<dbReference type="Pfam" id="PF07690">
    <property type="entry name" value="MFS_1"/>
    <property type="match status" value="1"/>
</dbReference>
<gene>
    <name evidence="9" type="ORF">CANTEDRAFT_109342</name>
</gene>
<feature type="transmembrane region" description="Helical" evidence="7">
    <location>
        <begin position="419"/>
        <end position="437"/>
    </location>
</feature>
<comment type="subcellular location">
    <subcellularLocation>
        <location evidence="1">Membrane</location>
        <topology evidence="1">Multi-pass membrane protein</topology>
    </subcellularLocation>
</comment>
<feature type="region of interest" description="Disordered" evidence="6">
    <location>
        <begin position="503"/>
        <end position="527"/>
    </location>
</feature>
<evidence type="ECO:0000313" key="10">
    <source>
        <dbReference type="Proteomes" id="UP000000707"/>
    </source>
</evidence>
<keyword evidence="3 7" id="KW-0812">Transmembrane</keyword>
<dbReference type="AlphaFoldDB" id="G3B883"/>
<feature type="transmembrane region" description="Helical" evidence="7">
    <location>
        <begin position="475"/>
        <end position="497"/>
    </location>
</feature>
<accession>G3B883</accession>
<feature type="domain" description="Major facilitator superfamily (MFS) profile" evidence="8">
    <location>
        <begin position="22"/>
        <end position="506"/>
    </location>
</feature>
<evidence type="ECO:0000256" key="5">
    <source>
        <dbReference type="ARBA" id="ARBA00023136"/>
    </source>
</evidence>
<feature type="transmembrane region" description="Helical" evidence="7">
    <location>
        <begin position="381"/>
        <end position="399"/>
    </location>
</feature>
<evidence type="ECO:0000256" key="3">
    <source>
        <dbReference type="ARBA" id="ARBA00022692"/>
    </source>
</evidence>
<dbReference type="OrthoDB" id="10021397at2759"/>
<name>G3B883_CANTC</name>
<feature type="transmembrane region" description="Helical" evidence="7">
    <location>
        <begin position="57"/>
        <end position="76"/>
    </location>
</feature>
<dbReference type="InterPro" id="IPR020846">
    <property type="entry name" value="MFS_dom"/>
</dbReference>
<dbReference type="GO" id="GO:0022857">
    <property type="term" value="F:transmembrane transporter activity"/>
    <property type="evidence" value="ECO:0007669"/>
    <property type="project" value="InterPro"/>
</dbReference>
<evidence type="ECO:0000313" key="9">
    <source>
        <dbReference type="EMBL" id="EGV61709.1"/>
    </source>
</evidence>
<evidence type="ECO:0000256" key="7">
    <source>
        <dbReference type="SAM" id="Phobius"/>
    </source>
</evidence>
<feature type="transmembrane region" description="Helical" evidence="7">
    <location>
        <begin position="112"/>
        <end position="134"/>
    </location>
</feature>
<feature type="transmembrane region" description="Helical" evidence="7">
    <location>
        <begin position="212"/>
        <end position="231"/>
    </location>
</feature>
<keyword evidence="5 7" id="KW-0472">Membrane</keyword>
<sequence>MSSSHPLQDQSQRLPRRTLFVTLGCLTASLFVSFFDQTAVTTAIPSIAKDLSDSSTISSWVGTSYLIANTNFQLLYGRLSDIFGRKQVFLFSLLCLLVGNLVSGFSNNPIMLFVFRGISGLGGGGINCLVMITFSDLLTTRERGKYFGFVALSTTLGNGIGPLIGGVLSEKASWRWTFWISCPISVVCGLLVICFVPLKPVTGSFKEKLKQLDYLGFFLSLVGTIFVLVAISGGGDNWPWKGAIFITLIVIGSLACIGFLLSEHYLAKIPIIPLHLFNHFQRSYLFLMCFLMGWAYFVDIYYYPLYLQNVRGWSPIMSGVLQLPSTSSSSVFGIIAGFINSKTGHYVRCLYFGGAMWCLGTGLKILFGLHTSPGLLVGANLIQGLGIGFTFQPTLLALLSHSNNHDRAIVTGLRNFFRCFGGSVGLIISGIVFNTIFKSRLRHLNLSDTEIEHIISNPDFSSISNKILSHEVKKAYLHCFKTIMIILTAMSAAMLVLSLMTKDGKEPETEKEAVIESSSDDKTNTSK</sequence>